<feature type="transmembrane region" description="Helical" evidence="1">
    <location>
        <begin position="9"/>
        <end position="27"/>
    </location>
</feature>
<dbReference type="AlphaFoldDB" id="A0AAJ2NQ90"/>
<evidence type="ECO:0000313" key="3">
    <source>
        <dbReference type="Proteomes" id="UP001285636"/>
    </source>
</evidence>
<name>A0AAJ2NQ90_ALKPS</name>
<keyword evidence="1" id="KW-0812">Transmembrane</keyword>
<proteinExistence type="predicted"/>
<evidence type="ECO:0000256" key="1">
    <source>
        <dbReference type="SAM" id="Phobius"/>
    </source>
</evidence>
<keyword evidence="1" id="KW-0472">Membrane</keyword>
<accession>A0AAJ2NQ90</accession>
<evidence type="ECO:0000313" key="2">
    <source>
        <dbReference type="EMBL" id="MDV2886464.1"/>
    </source>
</evidence>
<gene>
    <name evidence="2" type="ORF">RYX45_14835</name>
</gene>
<dbReference type="Pfam" id="PF06612">
    <property type="entry name" value="DUF1146"/>
    <property type="match status" value="1"/>
</dbReference>
<dbReference type="EMBL" id="JAWJAY010000003">
    <property type="protein sequence ID" value="MDV2886464.1"/>
    <property type="molecule type" value="Genomic_DNA"/>
</dbReference>
<comment type="caution">
    <text evidence="2">The sequence shown here is derived from an EMBL/GenBank/DDBJ whole genome shotgun (WGS) entry which is preliminary data.</text>
</comment>
<protein>
    <submittedName>
        <fullName evidence="2">DUF1146 family protein</fullName>
    </submittedName>
</protein>
<organism evidence="2 3">
    <name type="scientific">Alkalihalophilus pseudofirmus</name>
    <name type="common">Bacillus pseudofirmus</name>
    <dbReference type="NCBI Taxonomy" id="79885"/>
    <lineage>
        <taxon>Bacteria</taxon>
        <taxon>Bacillati</taxon>
        <taxon>Bacillota</taxon>
        <taxon>Bacilli</taxon>
        <taxon>Bacillales</taxon>
        <taxon>Bacillaceae</taxon>
        <taxon>Alkalihalophilus</taxon>
    </lineage>
</organism>
<keyword evidence="1" id="KW-1133">Transmembrane helix</keyword>
<dbReference type="RefSeq" id="WP_012960699.1">
    <property type="nucleotide sequence ID" value="NZ_CP117835.1"/>
</dbReference>
<dbReference type="Proteomes" id="UP001285636">
    <property type="component" value="Unassembled WGS sequence"/>
</dbReference>
<reference evidence="2" key="1">
    <citation type="submission" date="2023-10" db="EMBL/GenBank/DDBJ databases">
        <title>Screening of Alkalihalophilus pseudofirmusBZ-TG-HK211 and Its Alleviation of Salt Stress on Rapeseed Growth.</title>
        <authorList>
            <person name="Zhao B."/>
            <person name="Guo T."/>
        </authorList>
    </citation>
    <scope>NUCLEOTIDE SEQUENCE</scope>
    <source>
        <strain evidence="2">BZ-TG-HK211</strain>
    </source>
</reference>
<sequence>MFEGIGQQALIHVFVNVMFLAITWWALQAFKFDLFVKEPNSPKAKALMILVTIAVAQLVSSFFLDYYNASTMLRYLW</sequence>
<dbReference type="NCBIfam" id="TIGR02327">
    <property type="entry name" value="int_mem_ywzB"/>
    <property type="match status" value="1"/>
</dbReference>
<feature type="transmembrane region" description="Helical" evidence="1">
    <location>
        <begin position="47"/>
        <end position="67"/>
    </location>
</feature>
<dbReference type="InterPro" id="IPR009526">
    <property type="entry name" value="DUF1146"/>
</dbReference>